<dbReference type="GeneID" id="752513"/>
<feature type="transmembrane region" description="Helical" evidence="2">
    <location>
        <begin position="61"/>
        <end position="78"/>
    </location>
</feature>
<sequence length="217" mass="23514">MVKPTVFAIDPSQEKAKQKAIEAGQVEVPIQTDKLQNEFAVQTQAGARRGCCGSLQRWQKIFIGVVATMLVVGCIGFFTHRMLVRSGWCGTDDSLERGHHRWDEMKGDHDERFGEHNGMPMDGDDRDGPHGGGSEDQDGHDRPGSSSEEEGDHDHHKRPHHGSHDGPDDGPHHGPHGGPHGGPHDGPYDGPHDGPHPGPHHGTQRPEGPYGGEDVPA</sequence>
<dbReference type="KEGG" id="spu:752513"/>
<protein>
    <submittedName>
        <fullName evidence="3">Uncharacterized protein</fullName>
    </submittedName>
</protein>
<dbReference type="AlphaFoldDB" id="A0A7M7G0L2"/>
<evidence type="ECO:0000313" key="3">
    <source>
        <dbReference type="EnsemblMetazoa" id="XP_001176234"/>
    </source>
</evidence>
<keyword evidence="2" id="KW-0472">Membrane</keyword>
<reference evidence="3" key="2">
    <citation type="submission" date="2021-01" db="UniProtKB">
        <authorList>
            <consortium name="EnsemblMetazoa"/>
        </authorList>
    </citation>
    <scope>IDENTIFICATION</scope>
</reference>
<evidence type="ECO:0000256" key="1">
    <source>
        <dbReference type="SAM" id="MobiDB-lite"/>
    </source>
</evidence>
<dbReference type="Proteomes" id="UP000007110">
    <property type="component" value="Unassembled WGS sequence"/>
</dbReference>
<reference evidence="4" key="1">
    <citation type="submission" date="2015-02" db="EMBL/GenBank/DDBJ databases">
        <title>Genome sequencing for Strongylocentrotus purpuratus.</title>
        <authorList>
            <person name="Murali S."/>
            <person name="Liu Y."/>
            <person name="Vee V."/>
            <person name="English A."/>
            <person name="Wang M."/>
            <person name="Skinner E."/>
            <person name="Han Y."/>
            <person name="Muzny D.M."/>
            <person name="Worley K.C."/>
            <person name="Gibbs R.A."/>
        </authorList>
    </citation>
    <scope>NUCLEOTIDE SEQUENCE</scope>
</reference>
<feature type="region of interest" description="Disordered" evidence="1">
    <location>
        <begin position="106"/>
        <end position="217"/>
    </location>
</feature>
<keyword evidence="2" id="KW-1133">Transmembrane helix</keyword>
<keyword evidence="4" id="KW-1185">Reference proteome</keyword>
<evidence type="ECO:0000256" key="2">
    <source>
        <dbReference type="SAM" id="Phobius"/>
    </source>
</evidence>
<feature type="compositionally biased region" description="Basic and acidic residues" evidence="1">
    <location>
        <begin position="162"/>
        <end position="172"/>
    </location>
</feature>
<accession>A0A7M7G0L2</accession>
<feature type="compositionally biased region" description="Basic and acidic residues" evidence="1">
    <location>
        <begin position="106"/>
        <end position="115"/>
    </location>
</feature>
<dbReference type="RefSeq" id="XP_001176234.3">
    <property type="nucleotide sequence ID" value="XM_001176234.4"/>
</dbReference>
<organism evidence="3 4">
    <name type="scientific">Strongylocentrotus purpuratus</name>
    <name type="common">Purple sea urchin</name>
    <dbReference type="NCBI Taxonomy" id="7668"/>
    <lineage>
        <taxon>Eukaryota</taxon>
        <taxon>Metazoa</taxon>
        <taxon>Echinodermata</taxon>
        <taxon>Eleutherozoa</taxon>
        <taxon>Echinozoa</taxon>
        <taxon>Echinoidea</taxon>
        <taxon>Euechinoidea</taxon>
        <taxon>Echinacea</taxon>
        <taxon>Camarodonta</taxon>
        <taxon>Echinidea</taxon>
        <taxon>Strongylocentrotidae</taxon>
        <taxon>Strongylocentrotus</taxon>
    </lineage>
</organism>
<evidence type="ECO:0000313" key="4">
    <source>
        <dbReference type="Proteomes" id="UP000007110"/>
    </source>
</evidence>
<keyword evidence="2" id="KW-0812">Transmembrane</keyword>
<dbReference type="InParanoid" id="A0A7M7G0L2"/>
<name>A0A7M7G0L2_STRPU</name>
<dbReference type="EnsemblMetazoa" id="XM_001176234">
    <property type="protein sequence ID" value="XP_001176234"/>
    <property type="gene ID" value="LOC752513"/>
</dbReference>
<proteinExistence type="predicted"/>
<feature type="compositionally biased region" description="Basic and acidic residues" evidence="1">
    <location>
        <begin position="182"/>
        <end position="195"/>
    </location>
</feature>
<dbReference type="OrthoDB" id="10201275at2759"/>